<protein>
    <submittedName>
        <fullName evidence="2">Uncharacterized protein</fullName>
    </submittedName>
</protein>
<accession>A0A811KY31</accession>
<dbReference type="Proteomes" id="UP000614601">
    <property type="component" value="Unassembled WGS sequence"/>
</dbReference>
<keyword evidence="1" id="KW-1133">Transmembrane helix</keyword>
<keyword evidence="1" id="KW-0472">Membrane</keyword>
<dbReference type="EMBL" id="CAJFDH010000004">
    <property type="protein sequence ID" value="CAD5220973.1"/>
    <property type="molecule type" value="Genomic_DNA"/>
</dbReference>
<dbReference type="AlphaFoldDB" id="A0A811KY31"/>
<keyword evidence="1" id="KW-0812">Transmembrane</keyword>
<reference evidence="2" key="1">
    <citation type="submission" date="2020-09" db="EMBL/GenBank/DDBJ databases">
        <authorList>
            <person name="Kikuchi T."/>
        </authorList>
    </citation>
    <scope>NUCLEOTIDE SEQUENCE</scope>
    <source>
        <strain evidence="2">SH1</strain>
    </source>
</reference>
<organism evidence="2 3">
    <name type="scientific">Bursaphelenchus okinawaensis</name>
    <dbReference type="NCBI Taxonomy" id="465554"/>
    <lineage>
        <taxon>Eukaryota</taxon>
        <taxon>Metazoa</taxon>
        <taxon>Ecdysozoa</taxon>
        <taxon>Nematoda</taxon>
        <taxon>Chromadorea</taxon>
        <taxon>Rhabditida</taxon>
        <taxon>Tylenchina</taxon>
        <taxon>Tylenchomorpha</taxon>
        <taxon>Aphelenchoidea</taxon>
        <taxon>Aphelenchoididae</taxon>
        <taxon>Bursaphelenchus</taxon>
    </lineage>
</organism>
<sequence length="256" mass="30426">MRNFLDGKVLLWFLFSLKLIVFVSTAVAYFLLDSELVVDHEHWSHVFIFVMQTLLLYGIGKSCQNSLKNALISLFPPSKVVQLYFITYLLCVITIALFTLYYPEYFPEVKRLDVWCILTSAFFINKIMDCFARKWQFKRFKAYLKLQNSFANVEITEEFSYLNYNYLFSKKTNTSRYNNNNVTKNLLIYEYVRLRRYANLFQRMSVTSHLSAKLLVHNDLISEVNNHMNMFLVKDKSLKQFDSLADYQLLDAYYTV</sequence>
<name>A0A811KY31_9BILA</name>
<comment type="caution">
    <text evidence="2">The sequence shown here is derived from an EMBL/GenBank/DDBJ whole genome shotgun (WGS) entry which is preliminary data.</text>
</comment>
<evidence type="ECO:0000313" key="2">
    <source>
        <dbReference type="EMBL" id="CAD5220973.1"/>
    </source>
</evidence>
<gene>
    <name evidence="2" type="ORF">BOKJ2_LOCUS9212</name>
</gene>
<evidence type="ECO:0000313" key="3">
    <source>
        <dbReference type="Proteomes" id="UP000614601"/>
    </source>
</evidence>
<feature type="transmembrane region" description="Helical" evidence="1">
    <location>
        <begin position="9"/>
        <end position="31"/>
    </location>
</feature>
<dbReference type="OrthoDB" id="10420940at2759"/>
<evidence type="ECO:0000256" key="1">
    <source>
        <dbReference type="SAM" id="Phobius"/>
    </source>
</evidence>
<proteinExistence type="predicted"/>
<feature type="transmembrane region" description="Helical" evidence="1">
    <location>
        <begin position="81"/>
        <end position="102"/>
    </location>
</feature>
<feature type="transmembrane region" description="Helical" evidence="1">
    <location>
        <begin position="43"/>
        <end position="60"/>
    </location>
</feature>
<dbReference type="EMBL" id="CAJFCW020000004">
    <property type="protein sequence ID" value="CAG9114387.1"/>
    <property type="molecule type" value="Genomic_DNA"/>
</dbReference>
<keyword evidence="3" id="KW-1185">Reference proteome</keyword>
<dbReference type="Proteomes" id="UP000783686">
    <property type="component" value="Unassembled WGS sequence"/>
</dbReference>